<reference evidence="1 2" key="1">
    <citation type="journal article" date="2015" name="Genome Announc.">
        <title>Draft Genome Sequence of Rhodococcus rhodochrous Strain KG-21, a Soil Isolate from Oil Fields of Krishna-Godavari Basin, India.</title>
        <authorList>
            <person name="Dawar C."/>
            <person name="Aggarwal R.K."/>
        </authorList>
    </citation>
    <scope>NUCLEOTIDE SEQUENCE [LARGE SCALE GENOMIC DNA]</scope>
    <source>
        <strain evidence="1 2">KG-21</strain>
    </source>
</reference>
<dbReference type="EMBL" id="AZYO01000042">
    <property type="protein sequence ID" value="KOS55264.1"/>
    <property type="molecule type" value="Genomic_DNA"/>
</dbReference>
<sequence length="67" mass="7331">MGAEISAPAIGIDEFEVLLRRALRRARGEGYHASNVDPCFNAAFGTDRRSVNPYDRLTDAPDQHDAG</sequence>
<evidence type="ECO:0000313" key="1">
    <source>
        <dbReference type="EMBL" id="KOS55264.1"/>
    </source>
</evidence>
<dbReference type="AlphaFoldDB" id="A0A0M8PF49"/>
<protein>
    <submittedName>
        <fullName evidence="1">Uncharacterized protein</fullName>
    </submittedName>
</protein>
<dbReference type="PATRIC" id="fig|1441923.3.peg.3496"/>
<evidence type="ECO:0000313" key="2">
    <source>
        <dbReference type="Proteomes" id="UP000037712"/>
    </source>
</evidence>
<gene>
    <name evidence="1" type="ORF">Z051_15910</name>
</gene>
<dbReference type="Proteomes" id="UP000037712">
    <property type="component" value="Unassembled WGS sequence"/>
</dbReference>
<reference evidence="2" key="2">
    <citation type="submission" date="2015-01" db="EMBL/GenBank/DDBJ databases">
        <title>Draft genome sequence of potential hydrocarbon metabolising strain of Rhodococcus rhodochrous.</title>
        <authorList>
            <person name="Aggarwal R.K."/>
            <person name="Dawar C."/>
        </authorList>
    </citation>
    <scope>NUCLEOTIDE SEQUENCE [LARGE SCALE GENOMIC DNA]</scope>
    <source>
        <strain evidence="2">KG-21</strain>
    </source>
</reference>
<accession>A0A0M8PF49</accession>
<comment type="caution">
    <text evidence="1">The sequence shown here is derived from an EMBL/GenBank/DDBJ whole genome shotgun (WGS) entry which is preliminary data.</text>
</comment>
<organism evidence="1 2">
    <name type="scientific">Rhodococcus rhodochrous KG-21</name>
    <dbReference type="NCBI Taxonomy" id="1441923"/>
    <lineage>
        <taxon>Bacteria</taxon>
        <taxon>Bacillati</taxon>
        <taxon>Actinomycetota</taxon>
        <taxon>Actinomycetes</taxon>
        <taxon>Mycobacteriales</taxon>
        <taxon>Nocardiaceae</taxon>
        <taxon>Rhodococcus</taxon>
    </lineage>
</organism>
<proteinExistence type="predicted"/>
<name>A0A0M8PF49_RHORH</name>